<dbReference type="KEGG" id="sgd:ELQ87_39205"/>
<dbReference type="Gene3D" id="3.30.300.30">
    <property type="match status" value="1"/>
</dbReference>
<gene>
    <name evidence="5" type="ORF">DDJ31_00030</name>
    <name evidence="4" type="ORF">ELQ87_39205</name>
</gene>
<dbReference type="InterPro" id="IPR009081">
    <property type="entry name" value="PP-bd_ACP"/>
</dbReference>
<organism evidence="4 6">
    <name type="scientific">Streptomyces griseoviridis</name>
    <dbReference type="NCBI Taxonomy" id="45398"/>
    <lineage>
        <taxon>Bacteria</taxon>
        <taxon>Bacillati</taxon>
        <taxon>Actinomycetota</taxon>
        <taxon>Actinomycetes</taxon>
        <taxon>Kitasatosporales</taxon>
        <taxon>Streptomycetaceae</taxon>
        <taxon>Streptomyces</taxon>
    </lineage>
</organism>
<dbReference type="PANTHER" id="PTHR45527">
    <property type="entry name" value="NONRIBOSOMAL PEPTIDE SYNTHETASE"/>
    <property type="match status" value="1"/>
</dbReference>
<dbReference type="AlphaFoldDB" id="A0A3S9ZP04"/>
<sequence>MRITSGPAPAALLGDLDLADPHYFGTGDPHPVWTHLRGTDPVHRQCPMAGRPEFWAVTRHADVSQVLAQHEEFTAARGNILTTLGHEAIAGGQMLAVTDPQHRRLKDPLAPYLSSQAVRAFEPALRELARRLLAVGATTRTWDFAAQSMYYPIAIAGLLLGTPESGWEHLKHYTYAAVAESDPDYAPADAGTASVLSRAHSEIFLFAAEVAKPGRAEAEDLIGSLLRAAYDGVPLTRQEVILNAYSLLIGATVTTSHAAIAGLLALLENPGEYARWTSTGDTAALVEEILRWASLLPHLDDTRFLHMYGPTECTLFATGRPIETVDTTRPTIPIGRPIANTQAYVLDEQHRPVPVGVPGEGLAREYLGRPDLTEERFPPNPFGPPGSRMYRTGDLARLLPEGELEFLGRGDDQVKVCGYRIELGEVDATLAAHPEVGAVATVAREDAPGGRALVSYLVGERLPDDAQLRAFVGSRLPSYMTPAAFVRLPEMPLTANGKVDRKALPAPEFSSAAGLAAPGDPVEELVRTAVAETLGLHAVGPDDEFFEIGGNSLLPVDLFTRLQTAFPADPPTLVDLLEHRTPSAVARLLAKRTATEET</sequence>
<evidence type="ECO:0000313" key="4">
    <source>
        <dbReference type="EMBL" id="AZS89606.1"/>
    </source>
</evidence>
<dbReference type="Pfam" id="PF00550">
    <property type="entry name" value="PP-binding"/>
    <property type="match status" value="1"/>
</dbReference>
<dbReference type="GO" id="GO:0020037">
    <property type="term" value="F:heme binding"/>
    <property type="evidence" value="ECO:0007669"/>
    <property type="project" value="InterPro"/>
</dbReference>
<dbReference type="PANTHER" id="PTHR45527:SF1">
    <property type="entry name" value="FATTY ACID SYNTHASE"/>
    <property type="match status" value="1"/>
</dbReference>
<reference evidence="4 6" key="2">
    <citation type="submission" date="2018-12" db="EMBL/GenBank/DDBJ databases">
        <title>Streptomyces griseoviridis F1-27 complete genome.</title>
        <authorList>
            <person name="Mariita R.M."/>
            <person name="Sello J.K."/>
        </authorList>
    </citation>
    <scope>NUCLEOTIDE SEQUENCE [LARGE SCALE GENOMIC DNA]</scope>
    <source>
        <strain evidence="4 6">F1-27</strain>
    </source>
</reference>
<dbReference type="Proteomes" id="UP000501753">
    <property type="component" value="Chromosome"/>
</dbReference>
<dbReference type="GO" id="GO:0017000">
    <property type="term" value="P:antibiotic biosynthetic process"/>
    <property type="evidence" value="ECO:0007669"/>
    <property type="project" value="UniProtKB-ARBA"/>
</dbReference>
<reference evidence="5 7" key="1">
    <citation type="submission" date="2018-04" db="EMBL/GenBank/DDBJ databases">
        <title>Complete genome sequences of Streptomyces griseoviridis K61 and characterization of antagonistic properties of biological control agents.</title>
        <authorList>
            <person name="Mariita R.M."/>
            <person name="Sello J.K."/>
        </authorList>
    </citation>
    <scope>NUCLEOTIDE SEQUENCE [LARGE SCALE GENOMIC DNA]</scope>
    <source>
        <strain evidence="5 7">K61</strain>
    </source>
</reference>
<dbReference type="SUPFAM" id="SSF56801">
    <property type="entry name" value="Acetyl-CoA synthetase-like"/>
    <property type="match status" value="1"/>
</dbReference>
<dbReference type="Pfam" id="PF00501">
    <property type="entry name" value="AMP-binding"/>
    <property type="match status" value="1"/>
</dbReference>
<dbReference type="Gene3D" id="1.10.1200.10">
    <property type="entry name" value="ACP-like"/>
    <property type="match status" value="1"/>
</dbReference>
<dbReference type="GO" id="GO:0016705">
    <property type="term" value="F:oxidoreductase activity, acting on paired donors, with incorporation or reduction of molecular oxygen"/>
    <property type="evidence" value="ECO:0007669"/>
    <property type="project" value="InterPro"/>
</dbReference>
<dbReference type="GO" id="GO:0043041">
    <property type="term" value="P:amino acid activation for nonribosomal peptide biosynthetic process"/>
    <property type="evidence" value="ECO:0007669"/>
    <property type="project" value="TreeGrafter"/>
</dbReference>
<dbReference type="PROSITE" id="PS50075">
    <property type="entry name" value="CARRIER"/>
    <property type="match status" value="1"/>
</dbReference>
<dbReference type="InterPro" id="IPR020806">
    <property type="entry name" value="PKS_PP-bd"/>
</dbReference>
<dbReference type="RefSeq" id="WP_127182370.1">
    <property type="nucleotide sequence ID" value="NZ_CP029078.1"/>
</dbReference>
<keyword evidence="7" id="KW-1185">Reference proteome</keyword>
<dbReference type="EMBL" id="CP034687">
    <property type="protein sequence ID" value="AZS89606.1"/>
    <property type="molecule type" value="Genomic_DNA"/>
</dbReference>
<dbReference type="GO" id="GO:0005737">
    <property type="term" value="C:cytoplasm"/>
    <property type="evidence" value="ECO:0007669"/>
    <property type="project" value="TreeGrafter"/>
</dbReference>
<feature type="domain" description="Carrier" evidence="3">
    <location>
        <begin position="517"/>
        <end position="593"/>
    </location>
</feature>
<evidence type="ECO:0000313" key="7">
    <source>
        <dbReference type="Proteomes" id="UP000501753"/>
    </source>
</evidence>
<dbReference type="InterPro" id="IPR045851">
    <property type="entry name" value="AMP-bd_C_sf"/>
</dbReference>
<dbReference type="InterPro" id="IPR036396">
    <property type="entry name" value="Cyt_P450_sf"/>
</dbReference>
<dbReference type="Pfam" id="PF13193">
    <property type="entry name" value="AMP-binding_C"/>
    <property type="match status" value="1"/>
</dbReference>
<dbReference type="InterPro" id="IPR036736">
    <property type="entry name" value="ACP-like_sf"/>
</dbReference>
<dbReference type="InterPro" id="IPR000873">
    <property type="entry name" value="AMP-dep_synth/lig_dom"/>
</dbReference>
<dbReference type="SUPFAM" id="SSF47336">
    <property type="entry name" value="ACP-like"/>
    <property type="match status" value="1"/>
</dbReference>
<dbReference type="GO" id="GO:0044550">
    <property type="term" value="P:secondary metabolite biosynthetic process"/>
    <property type="evidence" value="ECO:0007669"/>
    <property type="project" value="TreeGrafter"/>
</dbReference>
<dbReference type="EMBL" id="CP029078">
    <property type="protein sequence ID" value="QCN83556.1"/>
    <property type="molecule type" value="Genomic_DNA"/>
</dbReference>
<dbReference type="SMART" id="SM00823">
    <property type="entry name" value="PKS_PP"/>
    <property type="match status" value="1"/>
</dbReference>
<dbReference type="SUPFAM" id="SSF48264">
    <property type="entry name" value="Cytochrome P450"/>
    <property type="match status" value="1"/>
</dbReference>
<dbReference type="OrthoDB" id="2472181at2"/>
<dbReference type="FunFam" id="3.30.300.30:FF:000010">
    <property type="entry name" value="Enterobactin synthetase component F"/>
    <property type="match status" value="1"/>
</dbReference>
<keyword evidence="1" id="KW-0596">Phosphopantetheine</keyword>
<evidence type="ECO:0000259" key="3">
    <source>
        <dbReference type="PROSITE" id="PS50075"/>
    </source>
</evidence>
<dbReference type="GO" id="GO:0004497">
    <property type="term" value="F:monooxygenase activity"/>
    <property type="evidence" value="ECO:0007669"/>
    <property type="project" value="InterPro"/>
</dbReference>
<protein>
    <recommendedName>
        <fullName evidence="3">Carrier domain-containing protein</fullName>
    </recommendedName>
</protein>
<dbReference type="GO" id="GO:0005506">
    <property type="term" value="F:iron ion binding"/>
    <property type="evidence" value="ECO:0007669"/>
    <property type="project" value="InterPro"/>
</dbReference>
<evidence type="ECO:0000256" key="1">
    <source>
        <dbReference type="ARBA" id="ARBA00022450"/>
    </source>
</evidence>
<keyword evidence="2" id="KW-0597">Phosphoprotein</keyword>
<accession>A0A3S9ZP04</accession>
<evidence type="ECO:0000256" key="2">
    <source>
        <dbReference type="ARBA" id="ARBA00022553"/>
    </source>
</evidence>
<name>A0A3S9ZP04_STRGD</name>
<dbReference type="GO" id="GO:0031177">
    <property type="term" value="F:phosphopantetheine binding"/>
    <property type="evidence" value="ECO:0007669"/>
    <property type="project" value="InterPro"/>
</dbReference>
<evidence type="ECO:0000313" key="5">
    <source>
        <dbReference type="EMBL" id="QCN83556.1"/>
    </source>
</evidence>
<evidence type="ECO:0000313" key="6">
    <source>
        <dbReference type="Proteomes" id="UP000271291"/>
    </source>
</evidence>
<dbReference type="Proteomes" id="UP000271291">
    <property type="component" value="Chromosome"/>
</dbReference>
<dbReference type="Gene3D" id="1.10.630.10">
    <property type="entry name" value="Cytochrome P450"/>
    <property type="match status" value="1"/>
</dbReference>
<proteinExistence type="predicted"/>
<dbReference type="InterPro" id="IPR025110">
    <property type="entry name" value="AMP-bd_C"/>
</dbReference>
<dbReference type="Gene3D" id="2.30.38.10">
    <property type="entry name" value="Luciferase, Domain 3"/>
    <property type="match status" value="1"/>
</dbReference>